<dbReference type="EMBL" id="QLTR01000023">
    <property type="protein sequence ID" value="RAS60074.1"/>
    <property type="molecule type" value="Genomic_DNA"/>
</dbReference>
<comment type="caution">
    <text evidence="1">The sequence shown here is derived from an EMBL/GenBank/DDBJ whole genome shotgun (WGS) entry which is preliminary data.</text>
</comment>
<reference evidence="1 2" key="1">
    <citation type="submission" date="2018-06" db="EMBL/GenBank/DDBJ databases">
        <title>Freshwater and sediment microbial communities from various areas in North America, analyzing microbe dynamics in response to fracking.</title>
        <authorList>
            <person name="Lamendella R."/>
        </authorList>
    </citation>
    <scope>NUCLEOTIDE SEQUENCE [LARGE SCALE GENOMIC DNA]</scope>
    <source>
        <strain evidence="1 2">99A</strain>
    </source>
</reference>
<organism evidence="1 2">
    <name type="scientific">Vibrio diazotrophicus</name>
    <dbReference type="NCBI Taxonomy" id="685"/>
    <lineage>
        <taxon>Bacteria</taxon>
        <taxon>Pseudomonadati</taxon>
        <taxon>Pseudomonadota</taxon>
        <taxon>Gammaproteobacteria</taxon>
        <taxon>Vibrionales</taxon>
        <taxon>Vibrionaceae</taxon>
        <taxon>Vibrio</taxon>
    </lineage>
</organism>
<sequence length="210" mass="21926">MSDEFVRTVRLYGKLGTKFGRVHKFVCSTPAQAASALCAMVPGFKQEMMDSRGNGVDYAVFIGKDNIDEDCLDAPAGKHEIRIAPVISGSGRGLKVIAGGALMVASIWYPPAFAPGLALATAGAVEYMVKTPVGNTGTESAENGASYNFNGPVNVTAQGNPIPVLYGEMIVGSTTVSGDMYSEGTGMNSPTNGFISMQDIFLAIAKGELK</sequence>
<dbReference type="AlphaFoldDB" id="A0A329E821"/>
<name>A0A329E821_VIBDI</name>
<dbReference type="Proteomes" id="UP000248729">
    <property type="component" value="Unassembled WGS sequence"/>
</dbReference>
<protein>
    <submittedName>
        <fullName evidence="1">Putative phage tail protein</fullName>
    </submittedName>
</protein>
<accession>A0A329E821</accession>
<gene>
    <name evidence="1" type="ORF">DET48_12343</name>
</gene>
<evidence type="ECO:0000313" key="2">
    <source>
        <dbReference type="Proteomes" id="UP000248729"/>
    </source>
</evidence>
<evidence type="ECO:0000313" key="1">
    <source>
        <dbReference type="EMBL" id="RAS60074.1"/>
    </source>
</evidence>
<proteinExistence type="predicted"/>